<reference evidence="2" key="1">
    <citation type="submission" date="2022-03" db="EMBL/GenBank/DDBJ databases">
        <authorList>
            <person name="Martin H S."/>
        </authorList>
    </citation>
    <scope>NUCLEOTIDE SEQUENCE</scope>
</reference>
<proteinExistence type="predicted"/>
<dbReference type="EMBL" id="OW152842">
    <property type="protein sequence ID" value="CAH2064526.1"/>
    <property type="molecule type" value="Genomic_DNA"/>
</dbReference>
<sequence length="177" mass="19979">MMAHVRAVEKTADRVIYSGLSGEDEPPLSDEEGRRDDIVRKAIKRQQQNVTGGTRQLRLGDEVWLRKYGGQDKWVAGKITEKITEKSPMRLASTSSLNEDAEQRSQLYEAPSPGHSVRDASAIGTEASDGSDNQEEFRDCQEQPVQSNTQLPELPPEPPQSRPFRQCRINNPPRYKF</sequence>
<evidence type="ECO:0000256" key="1">
    <source>
        <dbReference type="SAM" id="MobiDB-lite"/>
    </source>
</evidence>
<name>A0ABN8ITA8_9NEOP</name>
<accession>A0ABN8ITA8</accession>
<protein>
    <recommendedName>
        <fullName evidence="4">SH3 domain-containing protein</fullName>
    </recommendedName>
</protein>
<feature type="region of interest" description="Disordered" evidence="1">
    <location>
        <begin position="84"/>
        <end position="177"/>
    </location>
</feature>
<evidence type="ECO:0008006" key="4">
    <source>
        <dbReference type="Google" id="ProtNLM"/>
    </source>
</evidence>
<keyword evidence="3" id="KW-1185">Reference proteome</keyword>
<gene>
    <name evidence="2" type="ORF">IPOD504_LOCUS12786</name>
</gene>
<organism evidence="2 3">
    <name type="scientific">Iphiclides podalirius</name>
    <name type="common">scarce swallowtail</name>
    <dbReference type="NCBI Taxonomy" id="110791"/>
    <lineage>
        <taxon>Eukaryota</taxon>
        <taxon>Metazoa</taxon>
        <taxon>Ecdysozoa</taxon>
        <taxon>Arthropoda</taxon>
        <taxon>Hexapoda</taxon>
        <taxon>Insecta</taxon>
        <taxon>Pterygota</taxon>
        <taxon>Neoptera</taxon>
        <taxon>Endopterygota</taxon>
        <taxon>Lepidoptera</taxon>
        <taxon>Glossata</taxon>
        <taxon>Ditrysia</taxon>
        <taxon>Papilionoidea</taxon>
        <taxon>Papilionidae</taxon>
        <taxon>Papilioninae</taxon>
        <taxon>Iphiclides</taxon>
    </lineage>
</organism>
<evidence type="ECO:0000313" key="2">
    <source>
        <dbReference type="EMBL" id="CAH2064526.1"/>
    </source>
</evidence>
<feature type="non-terminal residue" evidence="2">
    <location>
        <position position="177"/>
    </location>
</feature>
<evidence type="ECO:0000313" key="3">
    <source>
        <dbReference type="Proteomes" id="UP000837857"/>
    </source>
</evidence>
<dbReference type="Proteomes" id="UP000837857">
    <property type="component" value="Chromosome 30"/>
</dbReference>